<dbReference type="STRING" id="415015.SAMN05660462_02790"/>
<dbReference type="InterPro" id="IPR003583">
    <property type="entry name" value="Hlx-hairpin-Hlx_DNA-bd_motif"/>
</dbReference>
<dbReference type="RefSeq" id="WP_091732591.1">
    <property type="nucleotide sequence ID" value="NZ_FNQE01000039.1"/>
</dbReference>
<organism evidence="3 4">
    <name type="scientific">Proteiniborus ethanoligenes</name>
    <dbReference type="NCBI Taxonomy" id="415015"/>
    <lineage>
        <taxon>Bacteria</taxon>
        <taxon>Bacillati</taxon>
        <taxon>Bacillota</taxon>
        <taxon>Clostridia</taxon>
        <taxon>Eubacteriales</taxon>
        <taxon>Proteiniborus</taxon>
    </lineage>
</organism>
<feature type="domain" description="Helix-hairpin-helix DNA-binding motif class 1" evidence="2">
    <location>
        <begin position="190"/>
        <end position="209"/>
    </location>
</feature>
<dbReference type="OrthoDB" id="9790239at2"/>
<keyword evidence="1" id="KW-0812">Transmembrane</keyword>
<dbReference type="InterPro" id="IPR010994">
    <property type="entry name" value="RuvA_2-like"/>
</dbReference>
<dbReference type="GO" id="GO:0015627">
    <property type="term" value="C:type II protein secretion system complex"/>
    <property type="evidence" value="ECO:0007669"/>
    <property type="project" value="TreeGrafter"/>
</dbReference>
<dbReference type="SUPFAM" id="SSF47781">
    <property type="entry name" value="RuvA domain 2-like"/>
    <property type="match status" value="1"/>
</dbReference>
<dbReference type="NCBIfam" id="TIGR00426">
    <property type="entry name" value="competence protein ComEA helix-hairpin-helix repeat region"/>
    <property type="match status" value="1"/>
</dbReference>
<dbReference type="Pfam" id="PF10531">
    <property type="entry name" value="SLBB"/>
    <property type="match status" value="1"/>
</dbReference>
<dbReference type="GO" id="GO:0006281">
    <property type="term" value="P:DNA repair"/>
    <property type="evidence" value="ECO:0007669"/>
    <property type="project" value="InterPro"/>
</dbReference>
<dbReference type="Pfam" id="PF12836">
    <property type="entry name" value="HHH_3"/>
    <property type="match status" value="1"/>
</dbReference>
<name>A0A1H3S8W0_9FIRM</name>
<evidence type="ECO:0000313" key="4">
    <source>
        <dbReference type="Proteomes" id="UP000198625"/>
    </source>
</evidence>
<feature type="domain" description="Helix-hairpin-helix DNA-binding motif class 1" evidence="2">
    <location>
        <begin position="161"/>
        <end position="180"/>
    </location>
</feature>
<dbReference type="GO" id="GO:0003677">
    <property type="term" value="F:DNA binding"/>
    <property type="evidence" value="ECO:0007669"/>
    <property type="project" value="InterPro"/>
</dbReference>
<evidence type="ECO:0000313" key="3">
    <source>
        <dbReference type="EMBL" id="SDZ34543.1"/>
    </source>
</evidence>
<feature type="transmembrane region" description="Helical" evidence="1">
    <location>
        <begin position="10"/>
        <end position="28"/>
    </location>
</feature>
<dbReference type="PANTHER" id="PTHR21180">
    <property type="entry name" value="ENDONUCLEASE/EXONUCLEASE/PHOSPHATASE FAMILY DOMAIN-CONTAINING PROTEIN 1"/>
    <property type="match status" value="1"/>
</dbReference>
<dbReference type="PANTHER" id="PTHR21180:SF32">
    <property type="entry name" value="ENDONUCLEASE_EXONUCLEASE_PHOSPHATASE FAMILY DOMAIN-CONTAINING PROTEIN 1"/>
    <property type="match status" value="1"/>
</dbReference>
<keyword evidence="1" id="KW-0472">Membrane</keyword>
<keyword evidence="4" id="KW-1185">Reference proteome</keyword>
<sequence length="213" mass="24041">MLNFTKRERIVILVFVIILASFLIYPMYANRGMKLEERDKGYLDLDSLKNVTADSLKDEVDTEEDISQTIIVHIDGEVIRPGVVELNEGARVIDVINIAGGLTQYADEKMINLAKKVYDEEKIYIPKIGEEISQIEITSFSQSNNTSTTQTKININTATKEELQKLSGIGPVIAERIIEYRSTNKFSNIDDIKKVSGIGDKKFDSIKDYITVK</sequence>
<dbReference type="Proteomes" id="UP000198625">
    <property type="component" value="Unassembled WGS sequence"/>
</dbReference>
<accession>A0A1H3S8W0</accession>
<keyword evidence="1" id="KW-1133">Transmembrane helix</keyword>
<evidence type="ECO:0000259" key="2">
    <source>
        <dbReference type="SMART" id="SM00278"/>
    </source>
</evidence>
<reference evidence="4" key="1">
    <citation type="submission" date="2016-10" db="EMBL/GenBank/DDBJ databases">
        <authorList>
            <person name="Varghese N."/>
            <person name="Submissions S."/>
        </authorList>
    </citation>
    <scope>NUCLEOTIDE SEQUENCE [LARGE SCALE GENOMIC DNA]</scope>
    <source>
        <strain evidence="4">DSM 21650</strain>
    </source>
</reference>
<dbReference type="EMBL" id="FNQE01000039">
    <property type="protein sequence ID" value="SDZ34543.1"/>
    <property type="molecule type" value="Genomic_DNA"/>
</dbReference>
<protein>
    <submittedName>
        <fullName evidence="3">Competence protein ComEA</fullName>
    </submittedName>
</protein>
<proteinExistence type="predicted"/>
<dbReference type="SMART" id="SM00278">
    <property type="entry name" value="HhH1"/>
    <property type="match status" value="2"/>
</dbReference>
<dbReference type="InterPro" id="IPR019554">
    <property type="entry name" value="Soluble_ligand-bd"/>
</dbReference>
<dbReference type="InterPro" id="IPR004509">
    <property type="entry name" value="Competence_ComEA_HhH"/>
</dbReference>
<dbReference type="GO" id="GO:0015628">
    <property type="term" value="P:protein secretion by the type II secretion system"/>
    <property type="evidence" value="ECO:0007669"/>
    <property type="project" value="TreeGrafter"/>
</dbReference>
<dbReference type="AlphaFoldDB" id="A0A1H3S8W0"/>
<dbReference type="InterPro" id="IPR051675">
    <property type="entry name" value="Endo/Exo/Phosphatase_dom_1"/>
</dbReference>
<evidence type="ECO:0000256" key="1">
    <source>
        <dbReference type="SAM" id="Phobius"/>
    </source>
</evidence>
<dbReference type="Gene3D" id="1.10.150.320">
    <property type="entry name" value="Photosystem II 12 kDa extrinsic protein"/>
    <property type="match status" value="1"/>
</dbReference>
<gene>
    <name evidence="3" type="ORF">SAMN05660462_02790</name>
</gene>